<keyword evidence="6" id="KW-1185">Reference proteome</keyword>
<dbReference type="InterPro" id="IPR001680">
    <property type="entry name" value="WD40_rpt"/>
</dbReference>
<evidence type="ECO:0000313" key="5">
    <source>
        <dbReference type="EMBL" id="KAF9330352.1"/>
    </source>
</evidence>
<dbReference type="PRINTS" id="PR00320">
    <property type="entry name" value="GPROTEINBRPT"/>
</dbReference>
<dbReference type="InterPro" id="IPR036322">
    <property type="entry name" value="WD40_repeat_dom_sf"/>
</dbReference>
<organism evidence="5 6">
    <name type="scientific">Podila minutissima</name>
    <dbReference type="NCBI Taxonomy" id="64525"/>
    <lineage>
        <taxon>Eukaryota</taxon>
        <taxon>Fungi</taxon>
        <taxon>Fungi incertae sedis</taxon>
        <taxon>Mucoromycota</taxon>
        <taxon>Mortierellomycotina</taxon>
        <taxon>Mortierellomycetes</taxon>
        <taxon>Mortierellales</taxon>
        <taxon>Mortierellaceae</taxon>
        <taxon>Podila</taxon>
    </lineage>
</organism>
<reference evidence="5" key="1">
    <citation type="journal article" date="2020" name="Fungal Divers.">
        <title>Resolving the Mortierellaceae phylogeny through synthesis of multi-gene phylogenetics and phylogenomics.</title>
        <authorList>
            <person name="Vandepol N."/>
            <person name="Liber J."/>
            <person name="Desiro A."/>
            <person name="Na H."/>
            <person name="Kennedy M."/>
            <person name="Barry K."/>
            <person name="Grigoriev I.V."/>
            <person name="Miller A.N."/>
            <person name="O'Donnell K."/>
            <person name="Stajich J.E."/>
            <person name="Bonito G."/>
        </authorList>
    </citation>
    <scope>NUCLEOTIDE SEQUENCE</scope>
    <source>
        <strain evidence="5">NVP1</strain>
    </source>
</reference>
<dbReference type="EMBL" id="JAAAUY010000403">
    <property type="protein sequence ID" value="KAF9330352.1"/>
    <property type="molecule type" value="Genomic_DNA"/>
</dbReference>
<dbReference type="PROSITE" id="PS00678">
    <property type="entry name" value="WD_REPEATS_1"/>
    <property type="match status" value="6"/>
</dbReference>
<dbReference type="Gene3D" id="1.20.1280.50">
    <property type="match status" value="1"/>
</dbReference>
<name>A0A9P5VL98_9FUNG</name>
<dbReference type="Proteomes" id="UP000696485">
    <property type="component" value="Unassembled WGS sequence"/>
</dbReference>
<gene>
    <name evidence="5" type="ORF">BG006_006692</name>
</gene>
<dbReference type="InterPro" id="IPR019775">
    <property type="entry name" value="WD40_repeat_CS"/>
</dbReference>
<protein>
    <recommendedName>
        <fullName evidence="4">F-box domain-containing protein</fullName>
    </recommendedName>
</protein>
<dbReference type="CDD" id="cd00200">
    <property type="entry name" value="WD40"/>
    <property type="match status" value="1"/>
</dbReference>
<feature type="repeat" description="WD" evidence="3">
    <location>
        <begin position="394"/>
        <end position="433"/>
    </location>
</feature>
<evidence type="ECO:0000313" key="6">
    <source>
        <dbReference type="Proteomes" id="UP000696485"/>
    </source>
</evidence>
<dbReference type="InterPro" id="IPR015943">
    <property type="entry name" value="WD40/YVTN_repeat-like_dom_sf"/>
</dbReference>
<keyword evidence="1 3" id="KW-0853">WD repeat</keyword>
<dbReference type="PANTHER" id="PTHR22847:SF745">
    <property type="entry name" value="F-BOX_WD REPEAT-CONTAINING PROTEIN 7"/>
    <property type="match status" value="1"/>
</dbReference>
<evidence type="ECO:0000256" key="2">
    <source>
        <dbReference type="ARBA" id="ARBA00022737"/>
    </source>
</evidence>
<evidence type="ECO:0000256" key="3">
    <source>
        <dbReference type="PROSITE-ProRule" id="PRU00221"/>
    </source>
</evidence>
<dbReference type="SUPFAM" id="SSF81383">
    <property type="entry name" value="F-box domain"/>
    <property type="match status" value="1"/>
</dbReference>
<dbReference type="Pfam" id="PF12937">
    <property type="entry name" value="F-box-like"/>
    <property type="match status" value="1"/>
</dbReference>
<feature type="repeat" description="WD" evidence="3">
    <location>
        <begin position="194"/>
        <end position="233"/>
    </location>
</feature>
<dbReference type="InterPro" id="IPR001810">
    <property type="entry name" value="F-box_dom"/>
</dbReference>
<feature type="domain" description="F-box" evidence="4">
    <location>
        <begin position="103"/>
        <end position="149"/>
    </location>
</feature>
<dbReference type="SMART" id="SM00320">
    <property type="entry name" value="WD40"/>
    <property type="match status" value="7"/>
</dbReference>
<dbReference type="PROSITE" id="PS50294">
    <property type="entry name" value="WD_REPEATS_REGION"/>
    <property type="match status" value="7"/>
</dbReference>
<feature type="repeat" description="WD" evidence="3">
    <location>
        <begin position="274"/>
        <end position="313"/>
    </location>
</feature>
<accession>A0A9P5VL98</accession>
<feature type="repeat" description="WD" evidence="3">
    <location>
        <begin position="354"/>
        <end position="393"/>
    </location>
</feature>
<dbReference type="SUPFAM" id="SSF50978">
    <property type="entry name" value="WD40 repeat-like"/>
    <property type="match status" value="1"/>
</dbReference>
<evidence type="ECO:0000256" key="1">
    <source>
        <dbReference type="ARBA" id="ARBA00022574"/>
    </source>
</evidence>
<feature type="repeat" description="WD" evidence="3">
    <location>
        <begin position="234"/>
        <end position="273"/>
    </location>
</feature>
<dbReference type="InterPro" id="IPR020472">
    <property type="entry name" value="WD40_PAC1"/>
</dbReference>
<dbReference type="PROSITE" id="PS50181">
    <property type="entry name" value="FBOX"/>
    <property type="match status" value="1"/>
</dbReference>
<comment type="caution">
    <text evidence="5">The sequence shown here is derived from an EMBL/GenBank/DDBJ whole genome shotgun (WGS) entry which is preliminary data.</text>
</comment>
<dbReference type="PROSITE" id="PS50082">
    <property type="entry name" value="WD_REPEATS_2"/>
    <property type="match status" value="7"/>
</dbReference>
<dbReference type="SMART" id="SM00256">
    <property type="entry name" value="FBOX"/>
    <property type="match status" value="1"/>
</dbReference>
<proteinExistence type="predicted"/>
<sequence>MSSGLDSLFLHSDVSTTTPGDDASVNVPDDALILSSTSSSSTPVFRPGHLDSSAASINSAVLVSSPCDAYNASCSGYSAFLSPDEKSRLLDQLYNVLLNGNRIDLLSKLPYEIATYILHFVDMNSLAKVALISRAWNQFARDNEVWKAVFLYQNQWRIRQPSPKRTLPLNWKMLCHDRKELEHRWKSVPRRTTLPGHKDSVYCIQFDTSKIVTGSRDRTIKFWDLHTLKCTHTLKGHSQSVLCLQFDDKIMVSGSSDNTIIVWDMETHQPTARLHGHTAGVLDVCFDDQYIVSCSKDATIKVWDIHTKVLLKTMMGHHGPVNAVQLHKGQVVSASGDGLVKLWNVSTGLCVRDFIGHERGLACVQFDGETIVSGSNDKTIRVWEASTGKCLKVLTGHDNLVRTLHFDQNRIISGSYDHTVKVWDMKTGECTLDLKNGHVSWVFDVQFSASRIVSTSQDRNILVWDFGVDLDTRLFI</sequence>
<evidence type="ECO:0000259" key="4">
    <source>
        <dbReference type="PROSITE" id="PS50181"/>
    </source>
</evidence>
<keyword evidence="2" id="KW-0677">Repeat</keyword>
<dbReference type="AlphaFoldDB" id="A0A9P5VL98"/>
<dbReference type="PANTHER" id="PTHR22847">
    <property type="entry name" value="WD40 REPEAT PROTEIN"/>
    <property type="match status" value="1"/>
</dbReference>
<dbReference type="InterPro" id="IPR036047">
    <property type="entry name" value="F-box-like_dom_sf"/>
</dbReference>
<feature type="repeat" description="WD" evidence="3">
    <location>
        <begin position="314"/>
        <end position="353"/>
    </location>
</feature>
<feature type="repeat" description="WD" evidence="3">
    <location>
        <begin position="435"/>
        <end position="465"/>
    </location>
</feature>
<dbReference type="Pfam" id="PF00400">
    <property type="entry name" value="WD40"/>
    <property type="match status" value="7"/>
</dbReference>
<dbReference type="Gene3D" id="2.130.10.10">
    <property type="entry name" value="YVTN repeat-like/Quinoprotein amine dehydrogenase"/>
    <property type="match status" value="2"/>
</dbReference>